<dbReference type="InterPro" id="IPR027417">
    <property type="entry name" value="P-loop_NTPase"/>
</dbReference>
<dbReference type="SUPFAM" id="SSF52540">
    <property type="entry name" value="P-loop containing nucleoside triphosphate hydrolases"/>
    <property type="match status" value="1"/>
</dbReference>
<dbReference type="PANTHER" id="PTHR10513">
    <property type="entry name" value="DEOXYNUCLEOSIDE KINASE"/>
    <property type="match status" value="1"/>
</dbReference>
<dbReference type="FunFam" id="3.40.50.300:FF:001571">
    <property type="entry name" value="Deoxynucleoside kinase"/>
    <property type="match status" value="1"/>
</dbReference>
<dbReference type="PIRSF" id="PIRSF000705">
    <property type="entry name" value="DNK"/>
    <property type="match status" value="1"/>
</dbReference>
<feature type="binding site" evidence="3">
    <location>
        <begin position="14"/>
        <end position="22"/>
    </location>
    <ligand>
        <name>ATP</name>
        <dbReference type="ChEBI" id="CHEBI:30616"/>
    </ligand>
</feature>
<dbReference type="OrthoDB" id="567086at2759"/>
<dbReference type="InterPro" id="IPR031314">
    <property type="entry name" value="DNK_dom"/>
</dbReference>
<organism evidence="5 8">
    <name type="scientific">Adineta ricciae</name>
    <name type="common">Rotifer</name>
    <dbReference type="NCBI Taxonomy" id="249248"/>
    <lineage>
        <taxon>Eukaryota</taxon>
        <taxon>Metazoa</taxon>
        <taxon>Spiralia</taxon>
        <taxon>Gnathifera</taxon>
        <taxon>Rotifera</taxon>
        <taxon>Eurotatoria</taxon>
        <taxon>Bdelloidea</taxon>
        <taxon>Adinetida</taxon>
        <taxon>Adinetidae</taxon>
        <taxon>Adineta</taxon>
    </lineage>
</organism>
<dbReference type="Proteomes" id="UP000663852">
    <property type="component" value="Unassembled WGS sequence"/>
</dbReference>
<proteinExistence type="inferred from homology"/>
<reference evidence="5" key="1">
    <citation type="submission" date="2021-02" db="EMBL/GenBank/DDBJ databases">
        <authorList>
            <person name="Nowell W R."/>
        </authorList>
    </citation>
    <scope>NUCLEOTIDE SEQUENCE</scope>
</reference>
<dbReference type="CDD" id="cd01673">
    <property type="entry name" value="dNK"/>
    <property type="match status" value="1"/>
</dbReference>
<dbReference type="Gene3D" id="3.40.50.300">
    <property type="entry name" value="P-loop containing nucleotide triphosphate hydrolases"/>
    <property type="match status" value="1"/>
</dbReference>
<dbReference type="PANTHER" id="PTHR10513:SF24">
    <property type="entry name" value="THYMIDINE KINASE 2, MITOCHONDRIAL"/>
    <property type="match status" value="1"/>
</dbReference>
<dbReference type="AlphaFoldDB" id="A0A814CPZ7"/>
<dbReference type="InterPro" id="IPR050566">
    <property type="entry name" value="Deoxyribonucleoside_kinase"/>
</dbReference>
<gene>
    <name evidence="5" type="ORF">EDS130_LOCUS12158</name>
    <name evidence="6" type="ORF">XAT740_LOCUS39323</name>
</gene>
<keyword evidence="7" id="KW-1185">Reference proteome</keyword>
<evidence type="ECO:0000313" key="7">
    <source>
        <dbReference type="Proteomes" id="UP000663828"/>
    </source>
</evidence>
<dbReference type="Proteomes" id="UP000663828">
    <property type="component" value="Unassembled WGS sequence"/>
</dbReference>
<evidence type="ECO:0000313" key="6">
    <source>
        <dbReference type="EMBL" id="CAF1495188.1"/>
    </source>
</evidence>
<evidence type="ECO:0000259" key="4">
    <source>
        <dbReference type="Pfam" id="PF01712"/>
    </source>
</evidence>
<keyword evidence="3" id="KW-0067">ATP-binding</keyword>
<feature type="binding site" evidence="3">
    <location>
        <begin position="149"/>
        <end position="153"/>
    </location>
    <ligand>
        <name>ATP</name>
        <dbReference type="ChEBI" id="CHEBI:30616"/>
    </ligand>
</feature>
<comment type="caution">
    <text evidence="5">The sequence shown here is derived from an EMBL/GenBank/DDBJ whole genome shotgun (WGS) entry which is preliminary data.</text>
</comment>
<evidence type="ECO:0000256" key="1">
    <source>
        <dbReference type="ARBA" id="ARBA00007420"/>
    </source>
</evidence>
<evidence type="ECO:0000313" key="5">
    <source>
        <dbReference type="EMBL" id="CAF0947555.1"/>
    </source>
</evidence>
<accession>A0A814CPZ7</accession>
<evidence type="ECO:0000256" key="3">
    <source>
        <dbReference type="PIRSR" id="PIRSR000705-3"/>
    </source>
</evidence>
<dbReference type="InterPro" id="IPR002624">
    <property type="entry name" value="DCK/DGK"/>
</dbReference>
<keyword evidence="3" id="KW-0547">Nucleotide-binding</keyword>
<dbReference type="EMBL" id="CAJNOR010004343">
    <property type="protein sequence ID" value="CAF1495188.1"/>
    <property type="molecule type" value="Genomic_DNA"/>
</dbReference>
<evidence type="ECO:0000256" key="2">
    <source>
        <dbReference type="PIRSR" id="PIRSR000705-1"/>
    </source>
</evidence>
<sequence length="215" mass="24643">MSSSTKKFTIAVEGNIGSGKSTVLAHLSKSSLCEIIAEPVENWTNLKGHNILAMLYDDPHRWGFAFQANAQMTLAKLHTQTTKAPVKVMERSIYSARYCFVENLYRSKILHGAEYEILDEWFQTLVSGGSCDLDLIIYLRASPETCLQRIQMRHRSEEESIDLDYLQTLHERHEEWLIQRNRTNNSPPVIVVDANQTKERVYIDTNTHVNNLVSC</sequence>
<name>A0A814CPZ7_ADIRI</name>
<dbReference type="EMBL" id="CAJNOJ010000045">
    <property type="protein sequence ID" value="CAF0947555.1"/>
    <property type="molecule type" value="Genomic_DNA"/>
</dbReference>
<evidence type="ECO:0000313" key="8">
    <source>
        <dbReference type="Proteomes" id="UP000663852"/>
    </source>
</evidence>
<comment type="similarity">
    <text evidence="1">Belongs to the DCK/DGK family.</text>
</comment>
<protein>
    <recommendedName>
        <fullName evidence="4">Deoxynucleoside kinase domain-containing protein</fullName>
    </recommendedName>
</protein>
<dbReference type="GO" id="GO:0005524">
    <property type="term" value="F:ATP binding"/>
    <property type="evidence" value="ECO:0007669"/>
    <property type="project" value="UniProtKB-KW"/>
</dbReference>
<dbReference type="GO" id="GO:0005739">
    <property type="term" value="C:mitochondrion"/>
    <property type="evidence" value="ECO:0007669"/>
    <property type="project" value="TreeGrafter"/>
</dbReference>
<dbReference type="GO" id="GO:0019136">
    <property type="term" value="F:deoxynucleoside kinase activity"/>
    <property type="evidence" value="ECO:0007669"/>
    <property type="project" value="InterPro"/>
</dbReference>
<feature type="domain" description="Deoxynucleoside kinase" evidence="4">
    <location>
        <begin position="10"/>
        <end position="213"/>
    </location>
</feature>
<dbReference type="Pfam" id="PF01712">
    <property type="entry name" value="dNK"/>
    <property type="match status" value="1"/>
</dbReference>
<feature type="active site" description="Proton acceptor" evidence="2">
    <location>
        <position position="90"/>
    </location>
</feature>